<evidence type="ECO:0000256" key="3">
    <source>
        <dbReference type="ARBA" id="ARBA00022723"/>
    </source>
</evidence>
<sequence length="652" mass="69295">MKFTKSFSTLFTAIAATGLCVSTVSAAPQNADKPASLQQDLAAQLQYVLEAQDRYIIKFKEDAEGPVAQSKSDKASRSISERRRARYVADTAATAVNGVSGRLHKVLARRGIAVATMGRYAAQQLSQRADVESVTVDPVRKPMAQTVPYGYTMINAQQLNQPDTSAMKVCVIDTGISAGHEDLPNQNNGLTGDSNGPAVGNWYNDGHGHGTHVAGTIAAYDNGYGSIGVYPGVNLHVVKIFDDNGGWTYASNLVSAIDQCVDAGAKVVNMSLGGGGSSSFENNAMQQFEDDGILLVAAAGNAGNTSKSYPASYDSVVSVAAVGSNGTRAWYSQHNDQVEIAAPGSGVYSTGKNNNYRNMTGTSMATPHVSGAAALLWSFYPQCSNKQIRDLLNMAAVDKGDAGRDNKYGHGLLDVEAAYNLAAQNGCNGQADEAAPAPVLPPVNGFGDTITGLSGKASQWVRETIEVPAGLEQLTFTTSGGEGNANLYVREGKYPYLRFNDCKSEQAGTAQTCTINAPEAGTWHVALRSDSGFDGVTLTYSSNGGGGNDKNENMEETYTDLSAAHKDWNRFTWEVPAGTARLTLTSTGGTGNANLFARFDRQPMMYQFDCRSWDSSDNEETCVIESPQAGTWHLGLRAREAYSGVTFQISME</sequence>
<keyword evidence="3" id="KW-0479">Metal-binding</keyword>
<evidence type="ECO:0000256" key="5">
    <source>
        <dbReference type="ARBA" id="ARBA00022825"/>
    </source>
</evidence>
<dbReference type="Gene3D" id="2.60.120.380">
    <property type="match status" value="2"/>
</dbReference>
<dbReference type="PROSITE" id="PS00138">
    <property type="entry name" value="SUBTILASE_SER"/>
    <property type="match status" value="1"/>
</dbReference>
<evidence type="ECO:0000256" key="6">
    <source>
        <dbReference type="PROSITE-ProRule" id="PRU01240"/>
    </source>
</evidence>
<protein>
    <submittedName>
        <fullName evidence="11">S8 family serine peptidase</fullName>
    </submittedName>
</protein>
<evidence type="ECO:0000256" key="7">
    <source>
        <dbReference type="RuleBase" id="RU003355"/>
    </source>
</evidence>
<dbReference type="Pfam" id="PF04151">
    <property type="entry name" value="PPC"/>
    <property type="match status" value="2"/>
</dbReference>
<dbReference type="PROSITE" id="PS51892">
    <property type="entry name" value="SUBTILASE"/>
    <property type="match status" value="1"/>
</dbReference>
<dbReference type="InterPro" id="IPR023828">
    <property type="entry name" value="Peptidase_S8_Ser-AS"/>
</dbReference>
<dbReference type="InterPro" id="IPR022398">
    <property type="entry name" value="Peptidase_S8_His-AS"/>
</dbReference>
<evidence type="ECO:0000259" key="10">
    <source>
        <dbReference type="Pfam" id="PF04151"/>
    </source>
</evidence>
<feature type="active site" description="Charge relay system" evidence="6">
    <location>
        <position position="173"/>
    </location>
</feature>
<dbReference type="InterPro" id="IPR050131">
    <property type="entry name" value="Peptidase_S8_subtilisin-like"/>
</dbReference>
<dbReference type="PANTHER" id="PTHR43806:SF11">
    <property type="entry name" value="CEREVISIN-RELATED"/>
    <property type="match status" value="1"/>
</dbReference>
<dbReference type="EMBL" id="JAOTJC010000007">
    <property type="protein sequence ID" value="MCU7554477.1"/>
    <property type="molecule type" value="Genomic_DNA"/>
</dbReference>
<evidence type="ECO:0000256" key="1">
    <source>
        <dbReference type="ARBA" id="ARBA00011073"/>
    </source>
</evidence>
<dbReference type="Proteomes" id="UP001209257">
    <property type="component" value="Unassembled WGS sequence"/>
</dbReference>
<proteinExistence type="inferred from homology"/>
<gene>
    <name evidence="11" type="ORF">OCL06_07690</name>
</gene>
<reference evidence="12" key="1">
    <citation type="submission" date="2023-07" db="EMBL/GenBank/DDBJ databases">
        <title>Study on multiphase classification of strain Alteromonas salexigens isolated from the Yellow Sea.</title>
        <authorList>
            <person name="Sun L."/>
        </authorList>
    </citation>
    <scope>NUCLEOTIDE SEQUENCE [LARGE SCALE GENOMIC DNA]</scope>
    <source>
        <strain evidence="12">ASW11-19</strain>
    </source>
</reference>
<dbReference type="PRINTS" id="PR00723">
    <property type="entry name" value="SUBTILISIN"/>
</dbReference>
<feature type="active site" description="Charge relay system" evidence="6">
    <location>
        <position position="209"/>
    </location>
</feature>
<dbReference type="RefSeq" id="WP_262993189.1">
    <property type="nucleotide sequence ID" value="NZ_JAOTJC010000007.1"/>
</dbReference>
<feature type="active site" description="Charge relay system" evidence="6">
    <location>
        <position position="363"/>
    </location>
</feature>
<comment type="similarity">
    <text evidence="1 6 7">Belongs to the peptidase S8 family.</text>
</comment>
<dbReference type="SUPFAM" id="SSF52743">
    <property type="entry name" value="Subtilisin-like"/>
    <property type="match status" value="1"/>
</dbReference>
<evidence type="ECO:0000313" key="11">
    <source>
        <dbReference type="EMBL" id="MCU7554477.1"/>
    </source>
</evidence>
<evidence type="ECO:0000256" key="2">
    <source>
        <dbReference type="ARBA" id="ARBA00022670"/>
    </source>
</evidence>
<comment type="caution">
    <text evidence="11">The sequence shown here is derived from an EMBL/GenBank/DDBJ whole genome shotgun (WGS) entry which is preliminary data.</text>
</comment>
<dbReference type="PROSITE" id="PS00136">
    <property type="entry name" value="SUBTILASE_ASP"/>
    <property type="match status" value="1"/>
</dbReference>
<evidence type="ECO:0000256" key="4">
    <source>
        <dbReference type="ARBA" id="ARBA00022801"/>
    </source>
</evidence>
<feature type="signal peptide" evidence="8">
    <location>
        <begin position="1"/>
        <end position="26"/>
    </location>
</feature>
<feature type="domain" description="Peptidase S8/S53" evidence="9">
    <location>
        <begin position="166"/>
        <end position="411"/>
    </location>
</feature>
<evidence type="ECO:0000313" key="12">
    <source>
        <dbReference type="Proteomes" id="UP001209257"/>
    </source>
</evidence>
<feature type="domain" description="Peptidase C-terminal archaeal/bacterial" evidence="10">
    <location>
        <begin position="569"/>
        <end position="637"/>
    </location>
</feature>
<dbReference type="InterPro" id="IPR007280">
    <property type="entry name" value="Peptidase_C_arc/bac"/>
</dbReference>
<dbReference type="PROSITE" id="PS00137">
    <property type="entry name" value="SUBTILASE_HIS"/>
    <property type="match status" value="1"/>
</dbReference>
<name>A0ABT2VNN1_9ALTE</name>
<feature type="domain" description="Peptidase C-terminal archaeal/bacterial" evidence="10">
    <location>
        <begin position="464"/>
        <end position="529"/>
    </location>
</feature>
<dbReference type="InterPro" id="IPR023827">
    <property type="entry name" value="Peptidase_S8_Asp-AS"/>
</dbReference>
<dbReference type="InterPro" id="IPR000209">
    <property type="entry name" value="Peptidase_S8/S53_dom"/>
</dbReference>
<dbReference type="InterPro" id="IPR015500">
    <property type="entry name" value="Peptidase_S8_subtilisin-rel"/>
</dbReference>
<keyword evidence="2 6" id="KW-0645">Protease</keyword>
<dbReference type="InterPro" id="IPR034202">
    <property type="entry name" value="Subtilisin_Carlsberg-like"/>
</dbReference>
<keyword evidence="8" id="KW-0732">Signal</keyword>
<accession>A0ABT2VNN1</accession>
<feature type="chain" id="PRO_5046078527" evidence="8">
    <location>
        <begin position="27"/>
        <end position="652"/>
    </location>
</feature>
<dbReference type="PANTHER" id="PTHR43806">
    <property type="entry name" value="PEPTIDASE S8"/>
    <property type="match status" value="1"/>
</dbReference>
<dbReference type="Gene3D" id="3.40.50.200">
    <property type="entry name" value="Peptidase S8/S53 domain"/>
    <property type="match status" value="1"/>
</dbReference>
<keyword evidence="12" id="KW-1185">Reference proteome</keyword>
<evidence type="ECO:0000259" key="9">
    <source>
        <dbReference type="Pfam" id="PF00082"/>
    </source>
</evidence>
<organism evidence="11 12">
    <name type="scientific">Alteromonas salexigens</name>
    <dbReference type="NCBI Taxonomy" id="2982530"/>
    <lineage>
        <taxon>Bacteria</taxon>
        <taxon>Pseudomonadati</taxon>
        <taxon>Pseudomonadota</taxon>
        <taxon>Gammaproteobacteria</taxon>
        <taxon>Alteromonadales</taxon>
        <taxon>Alteromonadaceae</taxon>
        <taxon>Alteromonas/Salinimonas group</taxon>
        <taxon>Alteromonas</taxon>
    </lineage>
</organism>
<evidence type="ECO:0000256" key="8">
    <source>
        <dbReference type="SAM" id="SignalP"/>
    </source>
</evidence>
<dbReference type="CDD" id="cd07477">
    <property type="entry name" value="Peptidases_S8_Subtilisin_subset"/>
    <property type="match status" value="1"/>
</dbReference>
<dbReference type="Pfam" id="PF00082">
    <property type="entry name" value="Peptidase_S8"/>
    <property type="match status" value="1"/>
</dbReference>
<keyword evidence="5 6" id="KW-0720">Serine protease</keyword>
<keyword evidence="4 6" id="KW-0378">Hydrolase</keyword>
<dbReference type="InterPro" id="IPR036852">
    <property type="entry name" value="Peptidase_S8/S53_dom_sf"/>
</dbReference>